<name>A0A9W6BCB2_9CHLO</name>
<gene>
    <name evidence="2" type="primary">PLEST006616</name>
    <name evidence="2" type="ORF">PLESTB_000184000</name>
</gene>
<feature type="compositionally biased region" description="Basic and acidic residues" evidence="1">
    <location>
        <begin position="149"/>
        <end position="165"/>
    </location>
</feature>
<dbReference type="Proteomes" id="UP001165080">
    <property type="component" value="Unassembled WGS sequence"/>
</dbReference>
<evidence type="ECO:0000256" key="1">
    <source>
        <dbReference type="SAM" id="MobiDB-lite"/>
    </source>
</evidence>
<feature type="compositionally biased region" description="Low complexity" evidence="1">
    <location>
        <begin position="62"/>
        <end position="74"/>
    </location>
</feature>
<keyword evidence="3" id="KW-1185">Reference proteome</keyword>
<feature type="region of interest" description="Disordered" evidence="1">
    <location>
        <begin position="504"/>
        <end position="536"/>
    </location>
</feature>
<protein>
    <submittedName>
        <fullName evidence="2">Uncharacterized protein</fullName>
    </submittedName>
</protein>
<feature type="region of interest" description="Disordered" evidence="1">
    <location>
        <begin position="394"/>
        <end position="413"/>
    </location>
</feature>
<evidence type="ECO:0000313" key="3">
    <source>
        <dbReference type="Proteomes" id="UP001165080"/>
    </source>
</evidence>
<feature type="compositionally biased region" description="Low complexity" evidence="1">
    <location>
        <begin position="347"/>
        <end position="359"/>
    </location>
</feature>
<reference evidence="2 3" key="1">
    <citation type="journal article" date="2023" name="Commun. Biol.">
        <title>Reorganization of the ancestral sex-determining regions during the evolution of trioecy in Pleodorina starrii.</title>
        <authorList>
            <person name="Takahashi K."/>
            <person name="Suzuki S."/>
            <person name="Kawai-Toyooka H."/>
            <person name="Yamamoto K."/>
            <person name="Hamaji T."/>
            <person name="Ootsuki R."/>
            <person name="Yamaguchi H."/>
            <person name="Kawachi M."/>
            <person name="Higashiyama T."/>
            <person name="Nozaki H."/>
        </authorList>
    </citation>
    <scope>NUCLEOTIDE SEQUENCE [LARGE SCALE GENOMIC DNA]</scope>
    <source>
        <strain evidence="2 3">NIES-4479</strain>
    </source>
</reference>
<feature type="region of interest" description="Disordered" evidence="1">
    <location>
        <begin position="1"/>
        <end position="379"/>
    </location>
</feature>
<accession>A0A9W6BCB2</accession>
<comment type="caution">
    <text evidence="2">The sequence shown here is derived from an EMBL/GenBank/DDBJ whole genome shotgun (WGS) entry which is preliminary data.</text>
</comment>
<evidence type="ECO:0000313" key="2">
    <source>
        <dbReference type="EMBL" id="GLC49115.1"/>
    </source>
</evidence>
<feature type="compositionally biased region" description="Basic and acidic residues" evidence="1">
    <location>
        <begin position="280"/>
        <end position="290"/>
    </location>
</feature>
<feature type="compositionally biased region" description="Basic and acidic residues" evidence="1">
    <location>
        <begin position="18"/>
        <end position="27"/>
    </location>
</feature>
<dbReference type="AlphaFoldDB" id="A0A9W6BCB2"/>
<feature type="compositionally biased region" description="Low complexity" evidence="1">
    <location>
        <begin position="325"/>
        <end position="338"/>
    </location>
</feature>
<proteinExistence type="predicted"/>
<sequence>MEPAPLQESSSPALKAEPSGRKEEPEALKASGLANGRDVAAASETEVANAAAANERPRPRARAPAEPKAGPAARKLGSQQAQPAGGRGPSLGAPQLRTGEEIWQLNMQLSKMAEQLADPEDSKPGRRKQKSLNLAEDLQKRWGGTYGEMLDKNFDSMEVEERPAPKYEPPLFLEDVSVADDDGDTEPEARPVEPGGKDSAAQPSAAVAAPGKGSPSSAGAAPPASARARKGAAAATNGASGRVVAPAGAKKTATGAAAAAAAPTLASVAEGAQRPKKSRRDADTAGRDTGSDADADDGQSDPGQGCQPDVEAQPLPRRGGRKTKAATAAEAATKAAPQRPAPRRTARGAGAAAAAATTAVADDLVTEDQGPGDAMDLLPPATTTVAASAPSVAAANLGSRNRRSHMPTSTAFGSTIKPLLAPAPAAAATDCMDDPVINGGGAEAGTAAKRARDAGVTVDEKLRLNKASRIEQQQAKELADLRRQYADLELKYKGSADQVKQLQAELAAEQKRSSNADAERRREVNESHRKIEKLDAKLKERDDKVANLEDELKQAKAREVKMTRQVEQFVAEHLAPAQQQADKMIKGWRS</sequence>
<feature type="compositionally biased region" description="Low complexity" evidence="1">
    <location>
        <begin position="199"/>
        <end position="263"/>
    </location>
</feature>
<feature type="compositionally biased region" description="Basic and acidic residues" evidence="1">
    <location>
        <begin position="508"/>
        <end position="536"/>
    </location>
</feature>
<organism evidence="2 3">
    <name type="scientific">Pleodorina starrii</name>
    <dbReference type="NCBI Taxonomy" id="330485"/>
    <lineage>
        <taxon>Eukaryota</taxon>
        <taxon>Viridiplantae</taxon>
        <taxon>Chlorophyta</taxon>
        <taxon>core chlorophytes</taxon>
        <taxon>Chlorophyceae</taxon>
        <taxon>CS clade</taxon>
        <taxon>Chlamydomonadales</taxon>
        <taxon>Volvocaceae</taxon>
        <taxon>Pleodorina</taxon>
    </lineage>
</organism>
<feature type="compositionally biased region" description="Acidic residues" evidence="1">
    <location>
        <begin position="177"/>
        <end position="186"/>
    </location>
</feature>
<dbReference type="EMBL" id="BRXU01000002">
    <property type="protein sequence ID" value="GLC49115.1"/>
    <property type="molecule type" value="Genomic_DNA"/>
</dbReference>
<feature type="compositionally biased region" description="Low complexity" evidence="1">
    <location>
        <begin position="40"/>
        <end position="54"/>
    </location>
</feature>